<evidence type="ECO:0000313" key="2">
    <source>
        <dbReference type="EMBL" id="MDB7983059.1"/>
    </source>
</evidence>
<accession>A0A7X9NII1</accession>
<protein>
    <recommendedName>
        <fullName evidence="5">DoxX family protein</fullName>
    </recommendedName>
</protein>
<proteinExistence type="predicted"/>
<dbReference type="EMBL" id="JABAFR010000018">
    <property type="protein sequence ID" value="NME44834.1"/>
    <property type="molecule type" value="Genomic_DNA"/>
</dbReference>
<sequence>MKRESNLLGLGENYDIKTFKNSRFLEVLIGISMIIFVWQLLGHDDPGHMEDAEAMQAFMEVIGLYAIHVFEIIAGLIGIVKSKKGSLLTVLLGVILFLMNLVEFFMHTTNIIEIIIHALTLIVPYYYVHNAVKLFRNKVE</sequence>
<evidence type="ECO:0000313" key="4">
    <source>
        <dbReference type="Proteomes" id="UP000540014"/>
    </source>
</evidence>
<organism evidence="3 4">
    <name type="scientific">Faecalicoccus pleomorphus</name>
    <dbReference type="NCBI Taxonomy" id="1323"/>
    <lineage>
        <taxon>Bacteria</taxon>
        <taxon>Bacillati</taxon>
        <taxon>Bacillota</taxon>
        <taxon>Erysipelotrichia</taxon>
        <taxon>Erysipelotrichales</taxon>
        <taxon>Erysipelotrichaceae</taxon>
        <taxon>Faecalicoccus</taxon>
    </lineage>
</organism>
<comment type="caution">
    <text evidence="3">The sequence shown here is derived from an EMBL/GenBank/DDBJ whole genome shotgun (WGS) entry which is preliminary data.</text>
</comment>
<dbReference type="Proteomes" id="UP001212981">
    <property type="component" value="Unassembled WGS sequence"/>
</dbReference>
<feature type="transmembrane region" description="Helical" evidence="1">
    <location>
        <begin position="61"/>
        <end position="80"/>
    </location>
</feature>
<reference evidence="3 4" key="1">
    <citation type="submission" date="2020-04" db="EMBL/GenBank/DDBJ databases">
        <authorList>
            <person name="Hitch T.C.A."/>
            <person name="Wylensek D."/>
            <person name="Clavel T."/>
        </authorList>
    </citation>
    <scope>NUCLEOTIDE SEQUENCE [LARGE SCALE GENOMIC DNA]</scope>
    <source>
        <strain evidence="3 4">BSM-383-APC-22F</strain>
    </source>
</reference>
<keyword evidence="1" id="KW-0812">Transmembrane</keyword>
<evidence type="ECO:0000313" key="3">
    <source>
        <dbReference type="EMBL" id="NME44834.1"/>
    </source>
</evidence>
<feature type="transmembrane region" description="Helical" evidence="1">
    <location>
        <begin position="24"/>
        <end position="41"/>
    </location>
</feature>
<gene>
    <name evidence="3" type="ORF">HF861_08050</name>
    <name evidence="2" type="ORF">PND82_09555</name>
</gene>
<name>A0A7X9NII1_9FIRM</name>
<evidence type="ECO:0000256" key="1">
    <source>
        <dbReference type="SAM" id="Phobius"/>
    </source>
</evidence>
<dbReference type="AlphaFoldDB" id="A0A7X9NII1"/>
<evidence type="ECO:0008006" key="5">
    <source>
        <dbReference type="Google" id="ProtNLM"/>
    </source>
</evidence>
<keyword evidence="1" id="KW-0472">Membrane</keyword>
<dbReference type="EMBL" id="JAQLXO010000021">
    <property type="protein sequence ID" value="MDB7983059.1"/>
    <property type="molecule type" value="Genomic_DNA"/>
</dbReference>
<feature type="transmembrane region" description="Helical" evidence="1">
    <location>
        <begin position="111"/>
        <end position="128"/>
    </location>
</feature>
<feature type="transmembrane region" description="Helical" evidence="1">
    <location>
        <begin position="87"/>
        <end position="105"/>
    </location>
</feature>
<dbReference type="Proteomes" id="UP000540014">
    <property type="component" value="Unassembled WGS sequence"/>
</dbReference>
<dbReference type="RefSeq" id="WP_147321504.1">
    <property type="nucleotide sequence ID" value="NZ_CALCIP010000008.1"/>
</dbReference>
<keyword evidence="1" id="KW-1133">Transmembrane helix</keyword>
<reference evidence="2" key="2">
    <citation type="submission" date="2023-01" db="EMBL/GenBank/DDBJ databases">
        <title>Human gut microbiome strain richness.</title>
        <authorList>
            <person name="Chen-Liaw A."/>
        </authorList>
    </citation>
    <scope>NUCLEOTIDE SEQUENCE</scope>
    <source>
        <strain evidence="2">D8_m1001271B151109d0_201107</strain>
    </source>
</reference>